<dbReference type="VEuPathDB" id="FungiDB:RhiirFUN_012421"/>
<evidence type="ECO:0000256" key="1">
    <source>
        <dbReference type="SAM" id="MobiDB-lite"/>
    </source>
</evidence>
<reference evidence="2 3" key="1">
    <citation type="submission" date="2015-10" db="EMBL/GenBank/DDBJ databases">
        <title>Genome analyses suggest a sexual origin of heterokaryosis in a supposedly ancient asexual fungus.</title>
        <authorList>
            <person name="Ropars J."/>
            <person name="Sedzielewska K."/>
            <person name="Noel J."/>
            <person name="Charron P."/>
            <person name="Farinelli L."/>
            <person name="Marton T."/>
            <person name="Kruger M."/>
            <person name="Pelin A."/>
            <person name="Brachmann A."/>
            <person name="Corradi N."/>
        </authorList>
    </citation>
    <scope>NUCLEOTIDE SEQUENCE [LARGE SCALE GENOMIC DNA]</scope>
    <source>
        <strain evidence="2 3">A4</strain>
    </source>
</reference>
<evidence type="ECO:0000313" key="2">
    <source>
        <dbReference type="EMBL" id="PKY55285.1"/>
    </source>
</evidence>
<keyword evidence="3" id="KW-1185">Reference proteome</keyword>
<evidence type="ECO:0000313" key="3">
    <source>
        <dbReference type="Proteomes" id="UP000234323"/>
    </source>
</evidence>
<dbReference type="Proteomes" id="UP000234323">
    <property type="component" value="Unassembled WGS sequence"/>
</dbReference>
<dbReference type="VEuPathDB" id="FungiDB:RhiirA1_413120"/>
<dbReference type="VEuPathDB" id="FungiDB:RhiirA1_95216"/>
<organism evidence="2 3">
    <name type="scientific">Rhizophagus irregularis</name>
    <dbReference type="NCBI Taxonomy" id="588596"/>
    <lineage>
        <taxon>Eukaryota</taxon>
        <taxon>Fungi</taxon>
        <taxon>Fungi incertae sedis</taxon>
        <taxon>Mucoromycota</taxon>
        <taxon>Glomeromycotina</taxon>
        <taxon>Glomeromycetes</taxon>
        <taxon>Glomerales</taxon>
        <taxon>Glomeraceae</taxon>
        <taxon>Rhizophagus</taxon>
    </lineage>
</organism>
<dbReference type="VEuPathDB" id="FungiDB:FUN_011111"/>
<protein>
    <submittedName>
        <fullName evidence="2">Uncharacterized protein</fullName>
    </submittedName>
</protein>
<comment type="caution">
    <text evidence="2">The sequence shown here is derived from an EMBL/GenBank/DDBJ whole genome shotgun (WGS) entry which is preliminary data.</text>
</comment>
<dbReference type="VEuPathDB" id="FungiDB:RhiirFUN_012422"/>
<dbReference type="AlphaFoldDB" id="A0A2I1H8V3"/>
<name>A0A2I1H8V3_9GLOM</name>
<sequence>MYLSPECINALKYPAFWRNRDDPSLKKFLDFRRCMGDLKDPEMEHSRYNLELNTITSYYDGTTEIGKKARKWKEEFKASYFVLVFSREKCCSVSTDYLVSCLLTRTPYELFAYKARVACSSVIVSDCLFAQTPCELLACKAKVACLSVDDKKSNSVKLFWNLEDIIMESEIVDEESRLQWKEGMKEFEGTGLRYLKETSFAVQEKQISSYKRNVSKIDEESAPATSTKKTKTFNVSFDEFVGSGETSGKTTEIADKVSEVSDSEELGQNDEESSDDNHDDEDFSGRNIRTKMEEVKRIKLAIAKKVQDEMKAEYSAKYHKLHPENKWKLPSGKFVEDILYEYTINLDHESFIIDTSDETIMNLFSEPDQQHIRECNIPSEPQVDDNLLDFLLRYRQNNPQDLRRVINIDIDLSSYNPRRDYDYYYVHEVFSHLPQDFSNPHLEGWFKTNLWSIIVDSCFLDVLDAEFIRGEGCSRASGQRKNKGRKDSKVRKLVGRKCDGILRKLGTPEEYAISEEGKLWDGEDGTKFLADGFKKLPKTMRDTLVQKVKRFNLSFVISHQLEAVGFLHSGQYLQQLVMDIPCGSICRLRRFPTTNIPESLDEVDELIAMVNDMLVAKLRIKRCLESVNNYYSSDIELKRRLKNRKEIKAGGDNFPDTQKTPKTKRIKVVKEVEIGI</sequence>
<gene>
    <name evidence="2" type="ORF">RhiirA4_474630</name>
</gene>
<dbReference type="VEuPathDB" id="FungiDB:FUN_011113"/>
<proteinExistence type="predicted"/>
<feature type="region of interest" description="Disordered" evidence="1">
    <location>
        <begin position="243"/>
        <end position="288"/>
    </location>
</feature>
<feature type="compositionally biased region" description="Acidic residues" evidence="1">
    <location>
        <begin position="261"/>
        <end position="282"/>
    </location>
</feature>
<dbReference type="EMBL" id="LLXI01001817">
    <property type="protein sequence ID" value="PKY55285.1"/>
    <property type="molecule type" value="Genomic_DNA"/>
</dbReference>
<accession>A0A2I1H8V3</accession>
<dbReference type="VEuPathDB" id="FungiDB:FUN_011112"/>